<dbReference type="KEGG" id="abri:DFR85_13910"/>
<evidence type="ECO:0000313" key="4">
    <source>
        <dbReference type="Proteomes" id="UP000248044"/>
    </source>
</evidence>
<dbReference type="Proteomes" id="UP000248044">
    <property type="component" value="Chromosome"/>
</dbReference>
<keyword evidence="4" id="KW-1185">Reference proteome</keyword>
<accession>A0A2U9IHP0</accession>
<reference evidence="3 4" key="1">
    <citation type="submission" date="2018-05" db="EMBL/GenBank/DDBJ databases">
        <title>Complete Genome Sequences of Extremely Thermoacidophilic, Metal-Mobilizing Type-Strain Members of the Archaeal Family Sulfolobaceae: Acidianus brierleyi DSM-1651T, Acidianus sulfidivorans DSM-18786T, Metallosphaera hakonensis DSM-7519T, and Metallosphaera prunae DSM-10039T.</title>
        <authorList>
            <person name="Counts J.A."/>
            <person name="Kelly R.M."/>
        </authorList>
    </citation>
    <scope>NUCLEOTIDE SEQUENCE [LARGE SCALE GENOMIC DNA]</scope>
    <source>
        <strain evidence="3 4">DSM 1651</strain>
    </source>
</reference>
<feature type="region of interest" description="Disordered" evidence="1">
    <location>
        <begin position="57"/>
        <end position="76"/>
    </location>
</feature>
<feature type="transmembrane region" description="Helical" evidence="2">
    <location>
        <begin position="26"/>
        <end position="50"/>
    </location>
</feature>
<evidence type="ECO:0000313" key="3">
    <source>
        <dbReference type="EMBL" id="AWR95521.1"/>
    </source>
</evidence>
<keyword evidence="2" id="KW-0812">Transmembrane</keyword>
<organism evidence="3 4">
    <name type="scientific">Acidianus brierleyi</name>
    <dbReference type="NCBI Taxonomy" id="41673"/>
    <lineage>
        <taxon>Archaea</taxon>
        <taxon>Thermoproteota</taxon>
        <taxon>Thermoprotei</taxon>
        <taxon>Sulfolobales</taxon>
        <taxon>Sulfolobaceae</taxon>
        <taxon>Acidianus</taxon>
    </lineage>
</organism>
<protein>
    <submittedName>
        <fullName evidence="3">Uncharacterized protein</fullName>
    </submittedName>
</protein>
<dbReference type="RefSeq" id="WP_110271399.1">
    <property type="nucleotide sequence ID" value="NZ_CP029289.2"/>
</dbReference>
<dbReference type="EMBL" id="CP029289">
    <property type="protein sequence ID" value="AWR95521.1"/>
    <property type="molecule type" value="Genomic_DNA"/>
</dbReference>
<keyword evidence="2" id="KW-1133">Transmembrane helix</keyword>
<dbReference type="AlphaFoldDB" id="A0A2U9IHP0"/>
<sequence length="76" mass="8942">MNIIYVTTTTTKVPPQPFYIEYFPEIAILILVIPIAIVLGIGFYMHWLSFSEFSIRRERKPKRRHKKSSSKVDKSI</sequence>
<proteinExistence type="predicted"/>
<name>A0A2U9IHP0_9CREN</name>
<evidence type="ECO:0000256" key="2">
    <source>
        <dbReference type="SAM" id="Phobius"/>
    </source>
</evidence>
<dbReference type="GeneID" id="36833272"/>
<keyword evidence="2" id="KW-0472">Membrane</keyword>
<feature type="compositionally biased region" description="Basic residues" evidence="1">
    <location>
        <begin position="57"/>
        <end position="69"/>
    </location>
</feature>
<evidence type="ECO:0000256" key="1">
    <source>
        <dbReference type="SAM" id="MobiDB-lite"/>
    </source>
</evidence>
<gene>
    <name evidence="3" type="ORF">DFR85_13910</name>
</gene>